<dbReference type="PANTHER" id="PTHR30349:SF41">
    <property type="entry name" value="INTEGRASE_RECOMBINASE PROTEIN MJ0367-RELATED"/>
    <property type="match status" value="1"/>
</dbReference>
<dbReference type="GO" id="GO:0006310">
    <property type="term" value="P:DNA recombination"/>
    <property type="evidence" value="ECO:0007669"/>
    <property type="project" value="UniProtKB-KW"/>
</dbReference>
<evidence type="ECO:0000256" key="4">
    <source>
        <dbReference type="ARBA" id="ARBA00023172"/>
    </source>
</evidence>
<protein>
    <submittedName>
        <fullName evidence="8">Tyrosine-type recombinase/integrase</fullName>
    </submittedName>
</protein>
<evidence type="ECO:0000259" key="7">
    <source>
        <dbReference type="PROSITE" id="PS51900"/>
    </source>
</evidence>
<dbReference type="PROSITE" id="PS51898">
    <property type="entry name" value="TYR_RECOMBINASE"/>
    <property type="match status" value="1"/>
</dbReference>
<evidence type="ECO:0000313" key="8">
    <source>
        <dbReference type="EMBL" id="MVA96705.1"/>
    </source>
</evidence>
<dbReference type="InterPro" id="IPR011010">
    <property type="entry name" value="DNA_brk_join_enz"/>
</dbReference>
<dbReference type="PROSITE" id="PS51900">
    <property type="entry name" value="CB"/>
    <property type="match status" value="1"/>
</dbReference>
<comment type="caution">
    <text evidence="8">The sequence shown here is derived from an EMBL/GenBank/DDBJ whole genome shotgun (WGS) entry which is preliminary data.</text>
</comment>
<proteinExistence type="inferred from homology"/>
<dbReference type="PANTHER" id="PTHR30349">
    <property type="entry name" value="PHAGE INTEGRASE-RELATED"/>
    <property type="match status" value="1"/>
</dbReference>
<dbReference type="GO" id="GO:0003677">
    <property type="term" value="F:DNA binding"/>
    <property type="evidence" value="ECO:0007669"/>
    <property type="project" value="UniProtKB-UniRule"/>
</dbReference>
<evidence type="ECO:0000256" key="1">
    <source>
        <dbReference type="ARBA" id="ARBA00008857"/>
    </source>
</evidence>
<dbReference type="CDD" id="cd00397">
    <property type="entry name" value="DNA_BRE_C"/>
    <property type="match status" value="1"/>
</dbReference>
<dbReference type="RefSeq" id="WP_156711618.1">
    <property type="nucleotide sequence ID" value="NZ_WPHG01000001.1"/>
</dbReference>
<keyword evidence="9" id="KW-1185">Reference proteome</keyword>
<name>A0A844QBS5_9HYPH</name>
<evidence type="ECO:0000256" key="3">
    <source>
        <dbReference type="ARBA" id="ARBA00023125"/>
    </source>
</evidence>
<feature type="domain" description="Core-binding (CB)" evidence="7">
    <location>
        <begin position="6"/>
        <end position="96"/>
    </location>
</feature>
<dbReference type="SUPFAM" id="SSF56349">
    <property type="entry name" value="DNA breaking-rejoining enzymes"/>
    <property type="match status" value="1"/>
</dbReference>
<sequence>MRKHHPENERTKRRYVEFLKHAKQLSDTSIDQALAAIAEFEAANGWRDFRKFRIEQAQKYKRSLAERANPKTGKPLAKATVSSRLMALKGFFEWLAGQPGFRSKLTYSDAEYFRPSANDERIARAVREKPVASVEDIRQVLAAMPDATDIERRDRALIGFALLSGARDNAIASMSLKHVDLGRRTVFQDAREVRTKNRKTFTTWFFPVGADIEKIVADWIAFLTKERGFGPDDPLFPATKIALGENGFEAGGLDQKHWKGAATIRRIFKAAFAHAGLPYANPHSFRNTLAMLGEKLCSTPEAFKAWSQNLGHEHVLTTFTSYGAVASHRQAEIFDQLRTRQVGGDSSVKVAIDPESVAKAVALLTGNPV</sequence>
<dbReference type="GO" id="GO:0015074">
    <property type="term" value="P:DNA integration"/>
    <property type="evidence" value="ECO:0007669"/>
    <property type="project" value="UniProtKB-KW"/>
</dbReference>
<comment type="similarity">
    <text evidence="1">Belongs to the 'phage' integrase family.</text>
</comment>
<keyword evidence="2" id="KW-0229">DNA integration</keyword>
<evidence type="ECO:0000256" key="2">
    <source>
        <dbReference type="ARBA" id="ARBA00022908"/>
    </source>
</evidence>
<reference evidence="8 9" key="1">
    <citation type="submission" date="2019-12" db="EMBL/GenBank/DDBJ databases">
        <title>Nitratireductor arenosus sp. nov., Isolated from sea sand, Jeju island, South Korea.</title>
        <authorList>
            <person name="Kim W."/>
        </authorList>
    </citation>
    <scope>NUCLEOTIDE SEQUENCE [LARGE SCALE GENOMIC DNA]</scope>
    <source>
        <strain evidence="8 9">CAU 1489</strain>
    </source>
</reference>
<keyword evidence="4" id="KW-0233">DNA recombination</keyword>
<keyword evidence="3 5" id="KW-0238">DNA-binding</keyword>
<evidence type="ECO:0000313" key="9">
    <source>
        <dbReference type="Proteomes" id="UP000463224"/>
    </source>
</evidence>
<evidence type="ECO:0000256" key="5">
    <source>
        <dbReference type="PROSITE-ProRule" id="PRU01248"/>
    </source>
</evidence>
<dbReference type="Proteomes" id="UP000463224">
    <property type="component" value="Unassembled WGS sequence"/>
</dbReference>
<dbReference type="EMBL" id="WPHG01000001">
    <property type="protein sequence ID" value="MVA96705.1"/>
    <property type="molecule type" value="Genomic_DNA"/>
</dbReference>
<dbReference type="InterPro" id="IPR050090">
    <property type="entry name" value="Tyrosine_recombinase_XerCD"/>
</dbReference>
<dbReference type="InterPro" id="IPR044068">
    <property type="entry name" value="CB"/>
</dbReference>
<accession>A0A844QBS5</accession>
<dbReference type="InterPro" id="IPR013762">
    <property type="entry name" value="Integrase-like_cat_sf"/>
</dbReference>
<organism evidence="8 9">
    <name type="scientific">Nitratireductor arenosus</name>
    <dbReference type="NCBI Taxonomy" id="2682096"/>
    <lineage>
        <taxon>Bacteria</taxon>
        <taxon>Pseudomonadati</taxon>
        <taxon>Pseudomonadota</taxon>
        <taxon>Alphaproteobacteria</taxon>
        <taxon>Hyphomicrobiales</taxon>
        <taxon>Phyllobacteriaceae</taxon>
        <taxon>Nitratireductor</taxon>
    </lineage>
</organism>
<dbReference type="Gene3D" id="1.10.443.10">
    <property type="entry name" value="Intergrase catalytic core"/>
    <property type="match status" value="1"/>
</dbReference>
<evidence type="ECO:0000259" key="6">
    <source>
        <dbReference type="PROSITE" id="PS51898"/>
    </source>
</evidence>
<dbReference type="InterPro" id="IPR002104">
    <property type="entry name" value="Integrase_catalytic"/>
</dbReference>
<gene>
    <name evidence="8" type="ORF">GN330_05520</name>
</gene>
<dbReference type="Pfam" id="PF00589">
    <property type="entry name" value="Phage_integrase"/>
    <property type="match status" value="1"/>
</dbReference>
<feature type="domain" description="Tyr recombinase" evidence="6">
    <location>
        <begin position="127"/>
        <end position="335"/>
    </location>
</feature>
<dbReference type="AlphaFoldDB" id="A0A844QBS5"/>